<dbReference type="HAMAP" id="MF_00669">
    <property type="entry name" value="SspI"/>
    <property type="match status" value="1"/>
</dbReference>
<dbReference type="Pfam" id="PF14098">
    <property type="entry name" value="SSPI"/>
    <property type="match status" value="1"/>
</dbReference>
<reference evidence="3 4" key="1">
    <citation type="submission" date="2021-03" db="EMBL/GenBank/DDBJ databases">
        <title>Genomic Encyclopedia of Type Strains, Phase IV (KMG-IV): sequencing the most valuable type-strain genomes for metagenomic binning, comparative biology and taxonomic classification.</title>
        <authorList>
            <person name="Goeker M."/>
        </authorList>
    </citation>
    <scope>NUCLEOTIDE SEQUENCE [LARGE SCALE GENOMIC DNA]</scope>
    <source>
        <strain evidence="3 4">DSM 24738</strain>
    </source>
</reference>
<dbReference type="RefSeq" id="WP_342453762.1">
    <property type="nucleotide sequence ID" value="NZ_JAGGKT010000001.1"/>
</dbReference>
<organism evidence="3 4">
    <name type="scientific">Ammoniphilus resinae</name>
    <dbReference type="NCBI Taxonomy" id="861532"/>
    <lineage>
        <taxon>Bacteria</taxon>
        <taxon>Bacillati</taxon>
        <taxon>Bacillota</taxon>
        <taxon>Bacilli</taxon>
        <taxon>Bacillales</taxon>
        <taxon>Paenibacillaceae</taxon>
        <taxon>Aneurinibacillus group</taxon>
        <taxon>Ammoniphilus</taxon>
    </lineage>
</organism>
<comment type="induction">
    <text evidence="2">Expressed only in the forespore compartment of sporulating cells.</text>
</comment>
<gene>
    <name evidence="2" type="primary">sspI</name>
    <name evidence="3" type="ORF">J2Z37_000323</name>
</gene>
<dbReference type="Proteomes" id="UP001519343">
    <property type="component" value="Unassembled WGS sequence"/>
</dbReference>
<protein>
    <recommendedName>
        <fullName evidence="2">Small, acid-soluble spore protein I</fullName>
        <shortName evidence="2">SASP I</shortName>
    </recommendedName>
</protein>
<proteinExistence type="evidence at transcript level"/>
<keyword evidence="1 2" id="KW-0749">Sporulation</keyword>
<evidence type="ECO:0000256" key="2">
    <source>
        <dbReference type="HAMAP-Rule" id="MF_00669"/>
    </source>
</evidence>
<keyword evidence="4" id="KW-1185">Reference proteome</keyword>
<dbReference type="InterPro" id="IPR017525">
    <property type="entry name" value="SspI"/>
</dbReference>
<evidence type="ECO:0000256" key="1">
    <source>
        <dbReference type="ARBA" id="ARBA00022969"/>
    </source>
</evidence>
<dbReference type="EMBL" id="JAGGKT010000001">
    <property type="protein sequence ID" value="MBP1930336.1"/>
    <property type="molecule type" value="Genomic_DNA"/>
</dbReference>
<name>A0ABS4GJA5_9BACL</name>
<evidence type="ECO:0000313" key="3">
    <source>
        <dbReference type="EMBL" id="MBP1930336.1"/>
    </source>
</evidence>
<sequence>MNPSQVDLRQAVLDNVADSSTTDLKSTVVDAVQSGEDKILPGLGVLFEVLWKNSDIQGQEQMIQSIYQGMHSTRG</sequence>
<comment type="similarity">
    <text evidence="2">Belongs to the SspI family.</text>
</comment>
<comment type="caution">
    <text evidence="3">The sequence shown here is derived from an EMBL/GenBank/DDBJ whole genome shotgun (WGS) entry which is preliminary data.</text>
</comment>
<dbReference type="NCBIfam" id="TIGR03092">
    <property type="entry name" value="SASP_sspI"/>
    <property type="match status" value="1"/>
</dbReference>
<accession>A0ABS4GJA5</accession>
<evidence type="ECO:0000313" key="4">
    <source>
        <dbReference type="Proteomes" id="UP001519343"/>
    </source>
</evidence>
<comment type="subcellular location">
    <subcellularLocation>
        <location evidence="2">Spore core</location>
    </subcellularLocation>
</comment>